<evidence type="ECO:0000313" key="4">
    <source>
        <dbReference type="Proteomes" id="UP000682877"/>
    </source>
</evidence>
<evidence type="ECO:0000313" key="3">
    <source>
        <dbReference type="EMBL" id="CAE5973833.1"/>
    </source>
</evidence>
<dbReference type="PANTHER" id="PTHR23248">
    <property type="entry name" value="PHOSPHOLIPID SCRAMBLASE-RELATED"/>
    <property type="match status" value="1"/>
</dbReference>
<dbReference type="SUPFAM" id="SSF56784">
    <property type="entry name" value="HAD-like"/>
    <property type="match status" value="1"/>
</dbReference>
<feature type="domain" description="FCP1 homology" evidence="2">
    <location>
        <begin position="424"/>
        <end position="608"/>
    </location>
</feature>
<dbReference type="InterPro" id="IPR025659">
    <property type="entry name" value="Tubby-like_C"/>
</dbReference>
<protein>
    <recommendedName>
        <fullName evidence="2">FCP1 homology domain-containing protein</fullName>
    </recommendedName>
</protein>
<dbReference type="GO" id="GO:0005634">
    <property type="term" value="C:nucleus"/>
    <property type="evidence" value="ECO:0007669"/>
    <property type="project" value="InterPro"/>
</dbReference>
<dbReference type="FunFam" id="3.40.50.1000:FF:000235">
    <property type="entry name" value="Haloacid dehalogenase-like hydrolase (HAD) superfamily protein"/>
    <property type="match status" value="1"/>
</dbReference>
<dbReference type="SMART" id="SM00577">
    <property type="entry name" value="CPDc"/>
    <property type="match status" value="1"/>
</dbReference>
<dbReference type="InterPro" id="IPR011947">
    <property type="entry name" value="FCP1_euk"/>
</dbReference>
<dbReference type="NCBIfam" id="TIGR02250">
    <property type="entry name" value="FCP1_euk"/>
    <property type="match status" value="1"/>
</dbReference>
<reference evidence="3" key="1">
    <citation type="submission" date="2021-01" db="EMBL/GenBank/DDBJ databases">
        <authorList>
            <person name="Bezrukov I."/>
        </authorList>
    </citation>
    <scope>NUCLEOTIDE SEQUENCE</scope>
</reference>
<dbReference type="InterPro" id="IPR005552">
    <property type="entry name" value="Scramblase"/>
</dbReference>
<evidence type="ECO:0000256" key="1">
    <source>
        <dbReference type="ARBA" id="ARBA00005350"/>
    </source>
</evidence>
<dbReference type="EMBL" id="LR999453">
    <property type="protein sequence ID" value="CAE5973833.1"/>
    <property type="molecule type" value="Genomic_DNA"/>
</dbReference>
<dbReference type="InterPro" id="IPR036412">
    <property type="entry name" value="HAD-like_sf"/>
</dbReference>
<dbReference type="Proteomes" id="UP000682877">
    <property type="component" value="Chromosome 3"/>
</dbReference>
<evidence type="ECO:0000259" key="2">
    <source>
        <dbReference type="PROSITE" id="PS50969"/>
    </source>
</evidence>
<dbReference type="GO" id="GO:0004721">
    <property type="term" value="F:phosphoprotein phosphatase activity"/>
    <property type="evidence" value="ECO:0007669"/>
    <property type="project" value="InterPro"/>
</dbReference>
<dbReference type="CDD" id="cd07521">
    <property type="entry name" value="HAD_FCP1-like"/>
    <property type="match status" value="1"/>
</dbReference>
<sequence length="647" mass="74403">MLCRSRRSIFSLLRSGFSLRGDLAAAAVSCSSTFFDSDGGIKKLHSQAGNAILWRNSQLCNSQGNFFGRERVSSSVFRCFCSGGDTSPSLDRKFLAQLWVADKKKLKAMEKRYRKAYKHRNYTESNGFDVHSEIVEPTVHQPPVSQSMSGLLKPKTSDEAKIATLLARSNLLITRDIEWANLVLGFEQENRYIVVDVCYPQAPVGSIREQSNLIARQLLRTRRPFVASITDALGNELFRVRRPFWWITSSIYAEIDGEEIGVVHQRWHLWRRIYDLYLGNNQFAVVENPGFWNWTFTVKDADGEVLAQIDRDWRGFGFEIFTDAGQYVIRFGKADAAAKTGPATMVEELEVKRPLTLSERAVVLTLAISLDNDYFSRHGGWGIPFMAVVHKSQWRAFDYIFDGLQLSHEAVALTKSRTTNNSCLNEKKLHLVLDLDHTLLHMKTVPSLSRAEIYLIQEACSITREDIWKVRLIGDHRDRLIKLRPFVRDFLKEANEMFTMYVYTKGNRKYAKAVLELIDPNKLYFGDRVITKDESPHQKTLDLVLAEERGVVIVDDRRDIWPHHKSNLIEISKYKYFRLSGQGSNSYSEKKTDESEKDGGLANVLKLLKQVHCRFFMVEEEKLESMDVRSLLKEIYIDFDTNEESVE</sequence>
<name>A0A8S2A0C3_ARAAE</name>
<dbReference type="PANTHER" id="PTHR23248:SF9">
    <property type="entry name" value="PHOSPHOLIPID SCRAMBLASE"/>
    <property type="match status" value="1"/>
</dbReference>
<dbReference type="GO" id="GO:0005886">
    <property type="term" value="C:plasma membrane"/>
    <property type="evidence" value="ECO:0007669"/>
    <property type="project" value="TreeGrafter"/>
</dbReference>
<dbReference type="InterPro" id="IPR004274">
    <property type="entry name" value="FCP1_dom"/>
</dbReference>
<gene>
    <name evidence="3" type="ORF">AARE701A_LOCUS8213</name>
</gene>
<comment type="similarity">
    <text evidence="1">Belongs to the phospholipid scramblase family.</text>
</comment>
<dbReference type="GO" id="GO:0017128">
    <property type="term" value="F:phospholipid scramblase activity"/>
    <property type="evidence" value="ECO:0007669"/>
    <property type="project" value="InterPro"/>
</dbReference>
<dbReference type="Gene3D" id="3.40.50.1000">
    <property type="entry name" value="HAD superfamily/HAD-like"/>
    <property type="match status" value="1"/>
</dbReference>
<keyword evidence="4" id="KW-1185">Reference proteome</keyword>
<dbReference type="Pfam" id="PF03803">
    <property type="entry name" value="Scramblase"/>
    <property type="match status" value="1"/>
</dbReference>
<dbReference type="Pfam" id="PF03031">
    <property type="entry name" value="NIF"/>
    <property type="match status" value="1"/>
</dbReference>
<accession>A0A8S2A0C3</accession>
<dbReference type="InterPro" id="IPR023214">
    <property type="entry name" value="HAD_sf"/>
</dbReference>
<dbReference type="SUPFAM" id="SSF54518">
    <property type="entry name" value="Tubby C-terminal domain-like"/>
    <property type="match status" value="1"/>
</dbReference>
<organism evidence="3 4">
    <name type="scientific">Arabidopsis arenosa</name>
    <name type="common">Sand rock-cress</name>
    <name type="synonym">Cardaminopsis arenosa</name>
    <dbReference type="NCBI Taxonomy" id="38785"/>
    <lineage>
        <taxon>Eukaryota</taxon>
        <taxon>Viridiplantae</taxon>
        <taxon>Streptophyta</taxon>
        <taxon>Embryophyta</taxon>
        <taxon>Tracheophyta</taxon>
        <taxon>Spermatophyta</taxon>
        <taxon>Magnoliopsida</taxon>
        <taxon>eudicotyledons</taxon>
        <taxon>Gunneridae</taxon>
        <taxon>Pentapetalae</taxon>
        <taxon>rosids</taxon>
        <taxon>malvids</taxon>
        <taxon>Brassicales</taxon>
        <taxon>Brassicaceae</taxon>
        <taxon>Camelineae</taxon>
        <taxon>Arabidopsis</taxon>
    </lineage>
</organism>
<proteinExistence type="inferred from homology"/>
<dbReference type="PROSITE" id="PS50969">
    <property type="entry name" value="FCP1"/>
    <property type="match status" value="1"/>
</dbReference>
<dbReference type="AlphaFoldDB" id="A0A8S2A0C3"/>